<feature type="signal peptide" evidence="1">
    <location>
        <begin position="1"/>
        <end position="18"/>
    </location>
</feature>
<sequence length="143" mass="16518">MKIKIFIYLLIQLTPILAISIPQNFFPRMSLEIFISSALIKINVMTYTVCVNFELTDWFFAVFFKCISSKLTHTICKKKKDVLQVIKLEIHALDMITKAQQKAMTIVGDRDIPAWQQLPIKEKAASKWSTKHSPVQSLTDMRL</sequence>
<proteinExistence type="predicted"/>
<comment type="caution">
    <text evidence="2">The sequence shown here is derived from an EMBL/GenBank/DDBJ whole genome shotgun (WGS) entry which is preliminary data.</text>
</comment>
<reference evidence="2 3" key="1">
    <citation type="journal article" date="2018" name="Sci. Rep.">
        <title>Genomic signatures of local adaptation to the degree of environmental predictability in rotifers.</title>
        <authorList>
            <person name="Franch-Gras L."/>
            <person name="Hahn C."/>
            <person name="Garcia-Roger E.M."/>
            <person name="Carmona M.J."/>
            <person name="Serra M."/>
            <person name="Gomez A."/>
        </authorList>
    </citation>
    <scope>NUCLEOTIDE SEQUENCE [LARGE SCALE GENOMIC DNA]</scope>
    <source>
        <strain evidence="2">HYR1</strain>
    </source>
</reference>
<evidence type="ECO:0000256" key="1">
    <source>
        <dbReference type="SAM" id="SignalP"/>
    </source>
</evidence>
<dbReference type="EMBL" id="REGN01006855">
    <property type="protein sequence ID" value="RNA08106.1"/>
    <property type="molecule type" value="Genomic_DNA"/>
</dbReference>
<evidence type="ECO:0000313" key="2">
    <source>
        <dbReference type="EMBL" id="RNA08106.1"/>
    </source>
</evidence>
<protein>
    <submittedName>
        <fullName evidence="2">Uncharacterized protein</fullName>
    </submittedName>
</protein>
<evidence type="ECO:0000313" key="3">
    <source>
        <dbReference type="Proteomes" id="UP000276133"/>
    </source>
</evidence>
<keyword evidence="1" id="KW-0732">Signal</keyword>
<feature type="chain" id="PRO_5018018984" evidence="1">
    <location>
        <begin position="19"/>
        <end position="143"/>
    </location>
</feature>
<dbReference type="AlphaFoldDB" id="A0A3M7Q9P0"/>
<accession>A0A3M7Q9P0</accession>
<name>A0A3M7Q9P0_BRAPC</name>
<organism evidence="2 3">
    <name type="scientific">Brachionus plicatilis</name>
    <name type="common">Marine rotifer</name>
    <name type="synonym">Brachionus muelleri</name>
    <dbReference type="NCBI Taxonomy" id="10195"/>
    <lineage>
        <taxon>Eukaryota</taxon>
        <taxon>Metazoa</taxon>
        <taxon>Spiralia</taxon>
        <taxon>Gnathifera</taxon>
        <taxon>Rotifera</taxon>
        <taxon>Eurotatoria</taxon>
        <taxon>Monogononta</taxon>
        <taxon>Pseudotrocha</taxon>
        <taxon>Ploima</taxon>
        <taxon>Brachionidae</taxon>
        <taxon>Brachionus</taxon>
    </lineage>
</organism>
<gene>
    <name evidence="2" type="ORF">BpHYR1_035271</name>
</gene>
<keyword evidence="3" id="KW-1185">Reference proteome</keyword>
<dbReference type="Proteomes" id="UP000276133">
    <property type="component" value="Unassembled WGS sequence"/>
</dbReference>